<dbReference type="PROSITE" id="PS01240">
    <property type="entry name" value="PNP_MTAP_2"/>
    <property type="match status" value="1"/>
</dbReference>
<feature type="binding site" evidence="9">
    <location>
        <position position="31"/>
    </location>
    <ligand>
        <name>phosphate</name>
        <dbReference type="ChEBI" id="CHEBI:43474"/>
    </ligand>
</feature>
<dbReference type="InterPro" id="IPR018099">
    <property type="entry name" value="Purine_phosphorylase-2_CS"/>
</dbReference>
<evidence type="ECO:0000256" key="9">
    <source>
        <dbReference type="PIRSR" id="PIRSR000477-2"/>
    </source>
</evidence>
<evidence type="ECO:0000256" key="4">
    <source>
        <dbReference type="ARBA" id="ARBA00011233"/>
    </source>
</evidence>
<feature type="domain" description="Nucleoside phosphorylase" evidence="10">
    <location>
        <begin position="24"/>
        <end position="271"/>
    </location>
</feature>
<dbReference type="NCBIfam" id="NF006054">
    <property type="entry name" value="PRK08202.1"/>
    <property type="match status" value="1"/>
</dbReference>
<evidence type="ECO:0000256" key="8">
    <source>
        <dbReference type="PIRNR" id="PIRNR000477"/>
    </source>
</evidence>
<evidence type="ECO:0000256" key="5">
    <source>
        <dbReference type="ARBA" id="ARBA00022676"/>
    </source>
</evidence>
<dbReference type="UniPathway" id="UPA00606"/>
<feature type="binding site" evidence="9">
    <location>
        <position position="236"/>
    </location>
    <ligand>
        <name>a purine D-ribonucleoside</name>
        <dbReference type="ChEBI" id="CHEBI:142355"/>
    </ligand>
</feature>
<keyword evidence="6 8" id="KW-0808">Transferase</keyword>
<feature type="binding site" evidence="9">
    <location>
        <position position="194"/>
    </location>
    <ligand>
        <name>a purine D-ribonucleoside</name>
        <dbReference type="ChEBI" id="CHEBI:142355"/>
    </ligand>
</feature>
<dbReference type="PIRSF" id="PIRSF000477">
    <property type="entry name" value="PurNPase"/>
    <property type="match status" value="1"/>
</dbReference>
<feature type="binding site" evidence="9">
    <location>
        <position position="62"/>
    </location>
    <ligand>
        <name>phosphate</name>
        <dbReference type="ChEBI" id="CHEBI:43474"/>
    </ligand>
</feature>
<sequence length="274" mass="30101">MKNMYDKARESVKYIESKMNLKPKIAVILGSGLGDLAGVIENKEYINYKDIPNFPKSTVVGHEGRLVLGEIKGVTVLAMQGRFHYFEGYTMKEVAYPVFVMKLLGIEKLIVTNACGGINTSFSPGTLMIITDFINLVSDNPLIGINDERFGPRFPDMSEPYKLELIDKAKKVADEIGVEYREGVYAGFMGPYYETAAEIRAIGGQGADAVGMSTVPETIAANYLGIEVLGISCITNMATGIQKQKHSHARVIEIAKKASVDFCRWVAKIIEDIG</sequence>
<dbReference type="Pfam" id="PF01048">
    <property type="entry name" value="PNP_UDP_1"/>
    <property type="match status" value="1"/>
</dbReference>
<dbReference type="GO" id="GO:0004731">
    <property type="term" value="F:purine-nucleoside phosphorylase activity"/>
    <property type="evidence" value="ECO:0007669"/>
    <property type="project" value="UniProtKB-EC"/>
</dbReference>
<accession>A0A401UMV8</accession>
<dbReference type="GO" id="GO:0005737">
    <property type="term" value="C:cytoplasm"/>
    <property type="evidence" value="ECO:0007669"/>
    <property type="project" value="TreeGrafter"/>
</dbReference>
<gene>
    <name evidence="11" type="primary">pupG</name>
    <name evidence="11" type="ORF">Ctaglu_24810</name>
</gene>
<feature type="binding site" evidence="9">
    <location>
        <position position="213"/>
    </location>
    <ligand>
        <name>phosphate</name>
        <dbReference type="ChEBI" id="CHEBI:43474"/>
    </ligand>
</feature>
<dbReference type="EMBL" id="BHYK01000012">
    <property type="protein sequence ID" value="GCD10858.1"/>
    <property type="molecule type" value="Genomic_DNA"/>
</dbReference>
<name>A0A401UMV8_9CLOT</name>
<evidence type="ECO:0000313" key="11">
    <source>
        <dbReference type="EMBL" id="GCD10858.1"/>
    </source>
</evidence>
<dbReference type="GO" id="GO:0009116">
    <property type="term" value="P:nucleoside metabolic process"/>
    <property type="evidence" value="ECO:0007669"/>
    <property type="project" value="InterPro"/>
</dbReference>
<keyword evidence="5 8" id="KW-0328">Glycosyltransferase</keyword>
<comment type="subunit">
    <text evidence="4">Homotrimer.</text>
</comment>
<evidence type="ECO:0000259" key="10">
    <source>
        <dbReference type="Pfam" id="PF01048"/>
    </source>
</evidence>
<dbReference type="NCBIfam" id="TIGR01700">
    <property type="entry name" value="PNPH"/>
    <property type="match status" value="1"/>
</dbReference>
<dbReference type="Proteomes" id="UP000287872">
    <property type="component" value="Unassembled WGS sequence"/>
</dbReference>
<dbReference type="EC" id="2.4.2.1" evidence="8"/>
<comment type="caution">
    <text evidence="11">The sequence shown here is derived from an EMBL/GenBank/DDBJ whole genome shotgun (WGS) entry which is preliminary data.</text>
</comment>
<dbReference type="InterPro" id="IPR000845">
    <property type="entry name" value="Nucleoside_phosphorylase_d"/>
</dbReference>
<comment type="function">
    <text evidence="1">The purine nucleoside phosphorylases catalyze the phosphorolytic breakdown of the N-glycosidic bond in the beta-(deoxy)ribonucleoside molecules, with the formation of the corresponding free purine bases and pentose-1-phosphate. Cleaves guanosine, inosine, 2'-deoxyguanosine and 2'-deoxyinosine.</text>
</comment>
<dbReference type="CDD" id="cd09009">
    <property type="entry name" value="PNP-EcPNPII_like"/>
    <property type="match status" value="1"/>
</dbReference>
<comment type="similarity">
    <text evidence="3 8">Belongs to the PNP/MTAP phosphorylase family.</text>
</comment>
<dbReference type="InterPro" id="IPR035994">
    <property type="entry name" value="Nucleoside_phosphorylase_sf"/>
</dbReference>
<protein>
    <recommendedName>
        <fullName evidence="8">Purine nucleoside phosphorylase</fullName>
        <ecNumber evidence="8">2.4.2.1</ecNumber>
    </recommendedName>
    <alternativeName>
        <fullName evidence="8">Inosine-guanosine phosphorylase</fullName>
    </alternativeName>
</protein>
<dbReference type="Gene3D" id="3.40.50.1580">
    <property type="entry name" value="Nucleoside phosphorylase domain"/>
    <property type="match status" value="1"/>
</dbReference>
<feature type="binding site" evidence="9">
    <location>
        <position position="114"/>
    </location>
    <ligand>
        <name>phosphate</name>
        <dbReference type="ChEBI" id="CHEBI:43474"/>
    </ligand>
</feature>
<dbReference type="AlphaFoldDB" id="A0A401UMV8"/>
<proteinExistence type="inferred from homology"/>
<evidence type="ECO:0000313" key="12">
    <source>
        <dbReference type="Proteomes" id="UP000287872"/>
    </source>
</evidence>
<dbReference type="InterPro" id="IPR011270">
    <property type="entry name" value="Pur_Nuc_Pase_Ino/Guo-sp"/>
</dbReference>
<dbReference type="PANTHER" id="PTHR11904">
    <property type="entry name" value="METHYLTHIOADENOSINE/PURINE NUCLEOSIDE PHOSPHORYLASE"/>
    <property type="match status" value="1"/>
</dbReference>
<evidence type="ECO:0000256" key="6">
    <source>
        <dbReference type="ARBA" id="ARBA00022679"/>
    </source>
</evidence>
<keyword evidence="12" id="KW-1185">Reference proteome</keyword>
<dbReference type="PANTHER" id="PTHR11904:SF9">
    <property type="entry name" value="PURINE NUCLEOSIDE PHOSPHORYLASE-RELATED"/>
    <property type="match status" value="1"/>
</dbReference>
<evidence type="ECO:0000256" key="1">
    <source>
        <dbReference type="ARBA" id="ARBA00002678"/>
    </source>
</evidence>
<dbReference type="SUPFAM" id="SSF53167">
    <property type="entry name" value="Purine and uridine phosphorylases"/>
    <property type="match status" value="1"/>
</dbReference>
<organism evidence="11 12">
    <name type="scientific">Clostridium tagluense</name>
    <dbReference type="NCBI Taxonomy" id="360422"/>
    <lineage>
        <taxon>Bacteria</taxon>
        <taxon>Bacillati</taxon>
        <taxon>Bacillota</taxon>
        <taxon>Clostridia</taxon>
        <taxon>Eubacteriales</taxon>
        <taxon>Clostridiaceae</taxon>
        <taxon>Clostridium</taxon>
    </lineage>
</organism>
<dbReference type="InterPro" id="IPR011268">
    <property type="entry name" value="Purine_phosphorylase"/>
</dbReference>
<dbReference type="NCBIfam" id="TIGR01697">
    <property type="entry name" value="PNPH-PUNA-XAPA"/>
    <property type="match status" value="1"/>
</dbReference>
<evidence type="ECO:0000256" key="3">
    <source>
        <dbReference type="ARBA" id="ARBA00006751"/>
    </source>
</evidence>
<reference evidence="11 12" key="1">
    <citation type="submission" date="2018-11" db="EMBL/GenBank/DDBJ databases">
        <title>Genome sequencing and assembly of Clostridium tagluense strain A121.</title>
        <authorList>
            <person name="Murakami T."/>
            <person name="Segawa T."/>
            <person name="Shcherbakova V.A."/>
            <person name="Mori H."/>
            <person name="Yoshimura Y."/>
        </authorList>
    </citation>
    <scope>NUCLEOTIDE SEQUENCE [LARGE SCALE GENOMIC DNA]</scope>
    <source>
        <strain evidence="11 12">A121</strain>
    </source>
</reference>
<evidence type="ECO:0000256" key="7">
    <source>
        <dbReference type="ARBA" id="ARBA00048556"/>
    </source>
</evidence>
<feature type="binding site" evidence="9">
    <location>
        <begin position="82"/>
        <end position="84"/>
    </location>
    <ligand>
        <name>phosphate</name>
        <dbReference type="ChEBI" id="CHEBI:43474"/>
    </ligand>
</feature>
<comment type="pathway">
    <text evidence="2 8">Purine metabolism; purine nucleoside salvage.</text>
</comment>
<evidence type="ECO:0000256" key="2">
    <source>
        <dbReference type="ARBA" id="ARBA00005058"/>
    </source>
</evidence>
<comment type="catalytic activity">
    <reaction evidence="7">
        <text>a purine 2'-deoxy-D-ribonucleoside + phosphate = a purine nucleobase + 2-deoxy-alpha-D-ribose 1-phosphate</text>
        <dbReference type="Rhea" id="RHEA:36431"/>
        <dbReference type="ChEBI" id="CHEBI:26386"/>
        <dbReference type="ChEBI" id="CHEBI:43474"/>
        <dbReference type="ChEBI" id="CHEBI:57259"/>
        <dbReference type="ChEBI" id="CHEBI:142361"/>
        <dbReference type="EC" id="2.4.2.1"/>
    </reaction>
</comment>